<dbReference type="KEGG" id="lsh:CAB17_09195"/>
<protein>
    <submittedName>
        <fullName evidence="1">Uncharacterized protein</fullName>
    </submittedName>
</protein>
<evidence type="ECO:0000313" key="2">
    <source>
        <dbReference type="Proteomes" id="UP000234343"/>
    </source>
</evidence>
<gene>
    <name evidence="1" type="ORF">CAB17_09195</name>
</gene>
<evidence type="ECO:0000313" key="1">
    <source>
        <dbReference type="EMBL" id="AUH72216.1"/>
    </source>
</evidence>
<proteinExistence type="predicted"/>
<organism evidence="1 2">
    <name type="scientific">Legionella sainthelensi</name>
    <dbReference type="NCBI Taxonomy" id="28087"/>
    <lineage>
        <taxon>Bacteria</taxon>
        <taxon>Pseudomonadati</taxon>
        <taxon>Pseudomonadota</taxon>
        <taxon>Gammaproteobacteria</taxon>
        <taxon>Legionellales</taxon>
        <taxon>Legionellaceae</taxon>
        <taxon>Legionella</taxon>
    </lineage>
</organism>
<name>A0A2H5FKY6_9GAMM</name>
<accession>A0A2H5FKY6</accession>
<dbReference type="AlphaFoldDB" id="A0A2H5FKY6"/>
<dbReference type="EMBL" id="CP025491">
    <property type="protein sequence ID" value="AUH72216.1"/>
    <property type="molecule type" value="Genomic_DNA"/>
</dbReference>
<reference evidence="1 2" key="1">
    <citation type="submission" date="2017-12" db="EMBL/GenBank/DDBJ databases">
        <title>Legionella sainthelensi LA01-117, whole genome sequence of a clinical isolate from New Zealand.</title>
        <authorList>
            <person name="Cree S.L."/>
            <person name="Slow S."/>
            <person name="Kennedy M.A."/>
            <person name="Murdoch D.R."/>
            <person name="Biggs P.J."/>
            <person name="Anderson T."/>
        </authorList>
    </citation>
    <scope>NUCLEOTIDE SEQUENCE [LARGE SCALE GENOMIC DNA]</scope>
    <source>
        <strain evidence="1 2">LA01-117</strain>
    </source>
</reference>
<dbReference type="RefSeq" id="WP_101899851.1">
    <property type="nucleotide sequence ID" value="NZ_CP025491.2"/>
</dbReference>
<keyword evidence="2" id="KW-1185">Reference proteome</keyword>
<sequence>MKISQEALASYLEAIKTNPFSIKDIPVPEEKPSDEHKEIYMAAVKLNGESVKYIPKPKEGEKISSFYEELYLEAVKQSPQALRNIFIPKNGETLTPGYKRIYLAAMKQNGYQLRFIHHPTVIDPLNRDYKEIYLAGVRKNGSGLFSIPKPSDGEPLTKDYKDIYIAALRQDSRIVELVHKPKMEESLSQDYKDIFSEVLKLDGKELEKILKFIPVPSNNDLSITGTLNPDYKWVCLEALKEDGDAVKFIAQPKGEELNQDFKDIYLAAVKQNGEALEFIPKPKQSEPLGSFYEELYLEAVKQNGDALKFIPQPKAGEELSLFYQKLYLTAAQQNGNALEHIPKLKEGEPLSGFYKQLYLDAVRNSLDALMYIPSEEFKKEITHSVLSEMKYLLITGKNIAEEDREVQKAARVYSHAQKRVAKIAHISTKNIHLLLDKNIVLPEGVKVSVLSHAATDTNAMANMKAEDFCNLAVKQPHIKEFTLLGCNTVQTEISDKEKEMHQQFKEKRKEKLADPCGFVLTTKSFPNHLTPEGANEINKLLNKQVGLNSSYVLAKTGTGDNEQYILSYVKKENGTLSVETWPMDATQLKELASLAKGGKAFQFPSGQATTSVLHSKQRPLTPKSMLKIINTADDVHLKFEKTHPEYKDQKKIYPFLTSVMLNENEETKLQDSFMKKLVTAIKDDVRITRSINIGAFPNPLYVDDRDWGFHASHLRIYSGETSNPLVVFPRKNVRVDVEKLKQARKEKIYQMAAEESDKVEMSGAKKIKFTVAFKDKLKSIKEEKQQEVSHSTIYLGS</sequence>
<dbReference type="Proteomes" id="UP000234343">
    <property type="component" value="Chromosome"/>
</dbReference>